<dbReference type="InterPro" id="IPR043138">
    <property type="entry name" value="GGT_lsub"/>
</dbReference>
<keyword evidence="7" id="KW-1185">Reference proteome</keyword>
<evidence type="ECO:0000313" key="7">
    <source>
        <dbReference type="Proteomes" id="UP000831921"/>
    </source>
</evidence>
<dbReference type="Pfam" id="PF01019">
    <property type="entry name" value="G_glu_transpept"/>
    <property type="match status" value="1"/>
</dbReference>
<dbReference type="EMBL" id="CP097253">
    <property type="protein sequence ID" value="UUR07372.1"/>
    <property type="molecule type" value="Genomic_DNA"/>
</dbReference>
<comment type="similarity">
    <text evidence="1">Belongs to the gamma-glutamyltransferase family.</text>
</comment>
<dbReference type="Gene3D" id="3.60.20.40">
    <property type="match status" value="1"/>
</dbReference>
<keyword evidence="3" id="KW-0378">Hydrolase</keyword>
<feature type="chain" id="PRO_5046800659" evidence="5">
    <location>
        <begin position="26"/>
        <end position="573"/>
    </location>
</feature>
<dbReference type="PANTHER" id="PTHR43199">
    <property type="entry name" value="GLUTATHIONE HYDROLASE"/>
    <property type="match status" value="1"/>
</dbReference>
<dbReference type="PANTHER" id="PTHR43199:SF1">
    <property type="entry name" value="GLUTATHIONE HYDROLASE PROENZYME"/>
    <property type="match status" value="1"/>
</dbReference>
<gene>
    <name evidence="6" type="ORF">M1K48_10525</name>
</gene>
<evidence type="ECO:0000256" key="2">
    <source>
        <dbReference type="ARBA" id="ARBA00022679"/>
    </source>
</evidence>
<evidence type="ECO:0000256" key="3">
    <source>
        <dbReference type="ARBA" id="ARBA00022801"/>
    </source>
</evidence>
<dbReference type="Gene3D" id="1.10.246.130">
    <property type="match status" value="1"/>
</dbReference>
<keyword evidence="2" id="KW-0808">Transferase</keyword>
<evidence type="ECO:0000256" key="5">
    <source>
        <dbReference type="SAM" id="SignalP"/>
    </source>
</evidence>
<dbReference type="PROSITE" id="PS51257">
    <property type="entry name" value="PROKAR_LIPOPROTEIN"/>
    <property type="match status" value="1"/>
</dbReference>
<evidence type="ECO:0000313" key="6">
    <source>
        <dbReference type="EMBL" id="UUR07372.1"/>
    </source>
</evidence>
<keyword evidence="5" id="KW-0732">Signal</keyword>
<dbReference type="RefSeq" id="WP_249455047.1">
    <property type="nucleotide sequence ID" value="NZ_CP097253.1"/>
</dbReference>
<dbReference type="Proteomes" id="UP000831921">
    <property type="component" value="Chromosome"/>
</dbReference>
<name>A0ABY5MTG8_9SPHN</name>
<accession>A0ABY5MTG8</accession>
<keyword evidence="4" id="KW-0865">Zymogen</keyword>
<proteinExistence type="inferred from homology"/>
<evidence type="ECO:0000256" key="4">
    <source>
        <dbReference type="ARBA" id="ARBA00023145"/>
    </source>
</evidence>
<organism evidence="6 7">
    <name type="scientific">Sphingomonas glaciei</name>
    <dbReference type="NCBI Taxonomy" id="2938948"/>
    <lineage>
        <taxon>Bacteria</taxon>
        <taxon>Pseudomonadati</taxon>
        <taxon>Pseudomonadota</taxon>
        <taxon>Alphaproteobacteria</taxon>
        <taxon>Sphingomonadales</taxon>
        <taxon>Sphingomonadaceae</taxon>
        <taxon>Sphingomonas</taxon>
    </lineage>
</organism>
<evidence type="ECO:0000256" key="1">
    <source>
        <dbReference type="ARBA" id="ARBA00009381"/>
    </source>
</evidence>
<sequence>MSLRILLTPLFALLAAACATVPQRAVDPVRPGFVIAANPLAAKAGMDVIQRGGSAADAAVAVQAALSLVEPQSSGLGGGAFMTYYDARTGKVVVYDGRETAPAGASPTMFIGTDGKPLPFATAVLSGRATGVPGALRMLETVQRAHGRLRWSELFEGTAVLADQGFTISPRLGRMLGGDFPQLTAPDVVKYFSKPDGTRLKVGDMIQNPVYARFLRRLASGGADVLYKGETAARIVERVRQGPFESSMTMADLARYRPIRREALCRAWQAYTACVPPPPSSGVSTLQLLAMLSRTDIAARGPSDPQAWYLFAEASRLMYADRDRYVADPAFVKVPVEGLLDPAYVASRAALIGPSAGPPPVAGTPPGAVASGTDRTLEPAGTSHFIVGDSAGNVVSMTTTVESIFGSGRMVDGFFLNNQMTDFSFSPTEADGRPAANAVAGGKRPRSSMTPLILLDGQSRFAGAFGSPGGSAILAYVGKTMTGAILWKQPMQAAIDLPNLVARGGSFGGEVDKFPAGVVAGLAARGVALKPGQGEDSGVHAVMIRPDGSIDGGYDKRREGVVLVDEKRTPVRR</sequence>
<dbReference type="InterPro" id="IPR051792">
    <property type="entry name" value="GGT_bact"/>
</dbReference>
<dbReference type="InterPro" id="IPR029055">
    <property type="entry name" value="Ntn_hydrolases_N"/>
</dbReference>
<feature type="signal peptide" evidence="5">
    <location>
        <begin position="1"/>
        <end position="25"/>
    </location>
</feature>
<protein>
    <submittedName>
        <fullName evidence="6">Gamma-glutamyltransferase family protein</fullName>
    </submittedName>
</protein>
<dbReference type="InterPro" id="IPR043137">
    <property type="entry name" value="GGT_ssub_C"/>
</dbReference>
<dbReference type="PRINTS" id="PR01210">
    <property type="entry name" value="GGTRANSPTASE"/>
</dbReference>
<reference evidence="6 7" key="1">
    <citation type="submission" date="2022-05" db="EMBL/GenBank/DDBJ databases">
        <title>S8-45 Sphingomonas ultraviolaceadurans.</title>
        <authorList>
            <person name="Liu Y."/>
        </authorList>
    </citation>
    <scope>NUCLEOTIDE SEQUENCE [LARGE SCALE GENOMIC DNA]</scope>
    <source>
        <strain evidence="6 7">S8-45</strain>
    </source>
</reference>
<dbReference type="SUPFAM" id="SSF56235">
    <property type="entry name" value="N-terminal nucleophile aminohydrolases (Ntn hydrolases)"/>
    <property type="match status" value="1"/>
</dbReference>